<feature type="transmembrane region" description="Helical" evidence="1">
    <location>
        <begin position="39"/>
        <end position="60"/>
    </location>
</feature>
<dbReference type="EMBL" id="JASSZA010000006">
    <property type="protein sequence ID" value="KAK2107901.1"/>
    <property type="molecule type" value="Genomic_DNA"/>
</dbReference>
<keyword evidence="1" id="KW-0812">Transmembrane</keyword>
<dbReference type="Proteomes" id="UP001266305">
    <property type="component" value="Unassembled WGS sequence"/>
</dbReference>
<reference evidence="2 3" key="1">
    <citation type="submission" date="2023-05" db="EMBL/GenBank/DDBJ databases">
        <title>B98-5 Cell Line De Novo Hybrid Assembly: An Optical Mapping Approach.</title>
        <authorList>
            <person name="Kananen K."/>
            <person name="Auerbach J.A."/>
            <person name="Kautto E."/>
            <person name="Blachly J.S."/>
        </authorList>
    </citation>
    <scope>NUCLEOTIDE SEQUENCE [LARGE SCALE GENOMIC DNA]</scope>
    <source>
        <strain evidence="2">B95-8</strain>
        <tissue evidence="2">Cell line</tissue>
    </source>
</reference>
<proteinExistence type="predicted"/>
<evidence type="ECO:0000313" key="3">
    <source>
        <dbReference type="Proteomes" id="UP001266305"/>
    </source>
</evidence>
<keyword evidence="1" id="KW-1133">Transmembrane helix</keyword>
<organism evidence="2 3">
    <name type="scientific">Saguinus oedipus</name>
    <name type="common">Cotton-top tamarin</name>
    <name type="synonym">Oedipomidas oedipus</name>
    <dbReference type="NCBI Taxonomy" id="9490"/>
    <lineage>
        <taxon>Eukaryota</taxon>
        <taxon>Metazoa</taxon>
        <taxon>Chordata</taxon>
        <taxon>Craniata</taxon>
        <taxon>Vertebrata</taxon>
        <taxon>Euteleostomi</taxon>
        <taxon>Mammalia</taxon>
        <taxon>Eutheria</taxon>
        <taxon>Euarchontoglires</taxon>
        <taxon>Primates</taxon>
        <taxon>Haplorrhini</taxon>
        <taxon>Platyrrhini</taxon>
        <taxon>Cebidae</taxon>
        <taxon>Callitrichinae</taxon>
        <taxon>Saguinus</taxon>
    </lineage>
</organism>
<gene>
    <name evidence="2" type="ORF">P7K49_013066</name>
</gene>
<keyword evidence="1" id="KW-0472">Membrane</keyword>
<evidence type="ECO:0000256" key="1">
    <source>
        <dbReference type="SAM" id="Phobius"/>
    </source>
</evidence>
<protein>
    <submittedName>
        <fullName evidence="2">Uncharacterized protein</fullName>
    </submittedName>
</protein>
<comment type="caution">
    <text evidence="2">The sequence shown here is derived from an EMBL/GenBank/DDBJ whole genome shotgun (WGS) entry which is preliminary data.</text>
</comment>
<evidence type="ECO:0000313" key="2">
    <source>
        <dbReference type="EMBL" id="KAK2107901.1"/>
    </source>
</evidence>
<accession>A0ABQ9VFE8</accession>
<sequence>MAVLATAPTARFAKAARVGGEHLCLLHFPDGGPNWLKIAVAFALPLATLGTCSLLLLRFLQLWCAR</sequence>
<name>A0ABQ9VFE8_SAGOE</name>
<keyword evidence="3" id="KW-1185">Reference proteome</keyword>